<dbReference type="NCBIfam" id="TIGR03919">
    <property type="entry name" value="T7SS_EccB"/>
    <property type="match status" value="1"/>
</dbReference>
<dbReference type="Proteomes" id="UP001059836">
    <property type="component" value="Chromosome"/>
</dbReference>
<evidence type="ECO:0000256" key="3">
    <source>
        <dbReference type="ARBA" id="ARBA00022475"/>
    </source>
</evidence>
<keyword evidence="5" id="KW-0547">Nucleotide-binding</keyword>
<evidence type="ECO:0000256" key="9">
    <source>
        <dbReference type="ARBA" id="ARBA00023136"/>
    </source>
</evidence>
<keyword evidence="4 10" id="KW-0812">Transmembrane</keyword>
<proteinExistence type="inferred from homology"/>
<dbReference type="InterPro" id="IPR007795">
    <property type="entry name" value="T7SS_EccB"/>
</dbReference>
<evidence type="ECO:0000256" key="4">
    <source>
        <dbReference type="ARBA" id="ARBA00022692"/>
    </source>
</evidence>
<organism evidence="11 12">
    <name type="scientific">Gordonia pseudamarae</name>
    <dbReference type="NCBI Taxonomy" id="2831662"/>
    <lineage>
        <taxon>Bacteria</taxon>
        <taxon>Bacillati</taxon>
        <taxon>Actinomycetota</taxon>
        <taxon>Actinomycetes</taxon>
        <taxon>Mycobacteriales</taxon>
        <taxon>Gordoniaceae</taxon>
        <taxon>Gordonia</taxon>
    </lineage>
</organism>
<keyword evidence="6" id="KW-0378">Hydrolase</keyword>
<evidence type="ECO:0000256" key="10">
    <source>
        <dbReference type="SAM" id="Phobius"/>
    </source>
</evidence>
<name>A0ABX6IJF8_9ACTN</name>
<dbReference type="PANTHER" id="PTHR40765">
    <property type="entry name" value="ESX-2 SECRETION SYSTEM ATPASE ECCB2"/>
    <property type="match status" value="1"/>
</dbReference>
<protein>
    <submittedName>
        <fullName evidence="11">Type VII secretion protein EccB</fullName>
    </submittedName>
</protein>
<evidence type="ECO:0000313" key="11">
    <source>
        <dbReference type="EMBL" id="QHN36027.1"/>
    </source>
</evidence>
<dbReference type="InterPro" id="IPR042485">
    <property type="entry name" value="T7SS_EccB_R3"/>
</dbReference>
<dbReference type="Gene3D" id="3.30.2390.20">
    <property type="entry name" value="Type VII secretion system EccB, repeat 1 domain"/>
    <property type="match status" value="1"/>
</dbReference>
<keyword evidence="3" id="KW-1003">Cell membrane</keyword>
<keyword evidence="12" id="KW-1185">Reference proteome</keyword>
<gene>
    <name evidence="11" type="primary">eccB</name>
    <name evidence="11" type="ORF">GII31_15255</name>
</gene>
<reference evidence="11" key="1">
    <citation type="journal article" date="2021" name="Nat. Microbiol.">
        <title>Cocultivation of an ultrasmall environmental parasitic bacterium with lytic ability against bacteria associated with wastewater foams.</title>
        <authorList>
            <person name="Batinovic S."/>
            <person name="Rose J.J.A."/>
            <person name="Ratcliffe J."/>
            <person name="Seviour R.J."/>
            <person name="Petrovski S."/>
        </authorList>
    </citation>
    <scope>NUCLEOTIDE SEQUENCE</scope>
    <source>
        <strain evidence="11">CON9</strain>
    </source>
</reference>
<feature type="transmembrane region" description="Helical" evidence="10">
    <location>
        <begin position="41"/>
        <end position="64"/>
    </location>
</feature>
<evidence type="ECO:0000256" key="8">
    <source>
        <dbReference type="ARBA" id="ARBA00022989"/>
    </source>
</evidence>
<dbReference type="InterPro" id="IPR044857">
    <property type="entry name" value="T7SS_EccB_R1"/>
</dbReference>
<keyword evidence="7" id="KW-0067">ATP-binding</keyword>
<accession>A0ABX6IJF8</accession>
<evidence type="ECO:0000256" key="5">
    <source>
        <dbReference type="ARBA" id="ARBA00022741"/>
    </source>
</evidence>
<evidence type="ECO:0000256" key="2">
    <source>
        <dbReference type="ARBA" id="ARBA00008149"/>
    </source>
</evidence>
<evidence type="ECO:0000256" key="1">
    <source>
        <dbReference type="ARBA" id="ARBA00004162"/>
    </source>
</evidence>
<comment type="subcellular location">
    <subcellularLocation>
        <location evidence="1">Cell membrane</location>
        <topology evidence="1">Single-pass membrane protein</topology>
    </subcellularLocation>
</comment>
<sequence length="482" mass="49043">MARQLTTRAQVNGYRFMIRRLEHALVRRDVRMIDDPMRSQTNALAVGAVLAVVILAGCAIWGMIRPQGAIGDSVIVVGKSSGATYVVVSGRLHPVLNLASARLITGRSDSPRSVADNKLGSYPRGPLLGIPGAPSALPGAGEAARAWTVCDEADGSSGAAGSVRLSVIAAPPEAAGGAAPAGRRSALLISYADTTYLVYRSEGEGSAVRARVDMNSAEVRSVLHLDGIEPRPVSAGLLALFPEVPPIEVPPIPGKGRKGVITDPGVGVGSVVRSVAVNDVVSYYLVLADAIQKVGPVAAEILRTVDLRGSGAVTTVAPARIAALPTTTAVAVNDFPAAVPIIASAESRPVVCQSWLPAVDGGAARMTLLLGSAPPVPAGGVPVPVAGADGGGPAVDSVYLRPGSGESVIVTGIEPRSARAQSRYYIGDSGVRFGLPDQQVASVLGLSAEPVPVPWPIISLLPVGPTLSRSAALVAHDGLGQG</sequence>
<evidence type="ECO:0000256" key="6">
    <source>
        <dbReference type="ARBA" id="ARBA00022801"/>
    </source>
</evidence>
<dbReference type="EMBL" id="CP045809">
    <property type="protein sequence ID" value="QHN36027.1"/>
    <property type="molecule type" value="Genomic_DNA"/>
</dbReference>
<keyword evidence="8 10" id="KW-1133">Transmembrane helix</keyword>
<evidence type="ECO:0000313" key="12">
    <source>
        <dbReference type="Proteomes" id="UP001059836"/>
    </source>
</evidence>
<evidence type="ECO:0000256" key="7">
    <source>
        <dbReference type="ARBA" id="ARBA00022840"/>
    </source>
</evidence>
<dbReference type="Pfam" id="PF05108">
    <property type="entry name" value="T7SS_ESX1_EccB"/>
    <property type="match status" value="1"/>
</dbReference>
<dbReference type="PANTHER" id="PTHR40765:SF2">
    <property type="entry name" value="ESX-2 SECRETION SYSTEM ATPASE ECCB2"/>
    <property type="match status" value="1"/>
</dbReference>
<keyword evidence="9 10" id="KW-0472">Membrane</keyword>
<dbReference type="Gene3D" id="2.40.50.910">
    <property type="entry name" value="Type VII secretion system EccB, repeat 3 domain"/>
    <property type="match status" value="1"/>
</dbReference>
<comment type="similarity">
    <text evidence="2">Belongs to the EccB family.</text>
</comment>